<reference evidence="1" key="2">
    <citation type="journal article" date="2015" name="Data Brief">
        <title>Shoot transcriptome of the giant reed, Arundo donax.</title>
        <authorList>
            <person name="Barrero R.A."/>
            <person name="Guerrero F.D."/>
            <person name="Moolhuijzen P."/>
            <person name="Goolsby J.A."/>
            <person name="Tidwell J."/>
            <person name="Bellgard S.E."/>
            <person name="Bellgard M.I."/>
        </authorList>
    </citation>
    <scope>NUCLEOTIDE SEQUENCE</scope>
    <source>
        <tissue evidence="1">Shoot tissue taken approximately 20 cm above the soil surface</tissue>
    </source>
</reference>
<dbReference type="AlphaFoldDB" id="A0A0A9BA33"/>
<evidence type="ECO:0000313" key="1">
    <source>
        <dbReference type="EMBL" id="JAD59033.1"/>
    </source>
</evidence>
<name>A0A0A9BA33_ARUDO</name>
<dbReference type="EMBL" id="GBRH01238862">
    <property type="protein sequence ID" value="JAD59033.1"/>
    <property type="molecule type" value="Transcribed_RNA"/>
</dbReference>
<accession>A0A0A9BA33</accession>
<proteinExistence type="predicted"/>
<reference evidence="1" key="1">
    <citation type="submission" date="2014-09" db="EMBL/GenBank/DDBJ databases">
        <authorList>
            <person name="Magalhaes I.L.F."/>
            <person name="Oliveira U."/>
            <person name="Santos F.R."/>
            <person name="Vidigal T.H.D.A."/>
            <person name="Brescovit A.D."/>
            <person name="Santos A.J."/>
        </authorList>
    </citation>
    <scope>NUCLEOTIDE SEQUENCE</scope>
    <source>
        <tissue evidence="1">Shoot tissue taken approximately 20 cm above the soil surface</tissue>
    </source>
</reference>
<organism evidence="1">
    <name type="scientific">Arundo donax</name>
    <name type="common">Giant reed</name>
    <name type="synonym">Donax arundinaceus</name>
    <dbReference type="NCBI Taxonomy" id="35708"/>
    <lineage>
        <taxon>Eukaryota</taxon>
        <taxon>Viridiplantae</taxon>
        <taxon>Streptophyta</taxon>
        <taxon>Embryophyta</taxon>
        <taxon>Tracheophyta</taxon>
        <taxon>Spermatophyta</taxon>
        <taxon>Magnoliopsida</taxon>
        <taxon>Liliopsida</taxon>
        <taxon>Poales</taxon>
        <taxon>Poaceae</taxon>
        <taxon>PACMAD clade</taxon>
        <taxon>Arundinoideae</taxon>
        <taxon>Arundineae</taxon>
        <taxon>Arundo</taxon>
    </lineage>
</organism>
<sequence length="45" mass="4923">MQLNQSHSGNIKLSYSINLFSGTYILGSDGNRFSGKHIISAVLRP</sequence>
<protein>
    <submittedName>
        <fullName evidence="1">Uncharacterized protein</fullName>
    </submittedName>
</protein>